<dbReference type="EMBL" id="FRAC01000017">
    <property type="protein sequence ID" value="SHK76792.1"/>
    <property type="molecule type" value="Genomic_DNA"/>
</dbReference>
<dbReference type="Pfam" id="PF02572">
    <property type="entry name" value="CobA_CobO_BtuR"/>
    <property type="match status" value="1"/>
</dbReference>
<dbReference type="OrthoDB" id="9810309at2"/>
<dbReference type="GO" id="GO:0005524">
    <property type="term" value="F:ATP binding"/>
    <property type="evidence" value="ECO:0007669"/>
    <property type="project" value="InterPro"/>
</dbReference>
<proteinExistence type="predicted"/>
<dbReference type="GO" id="GO:0009236">
    <property type="term" value="P:cobalamin biosynthetic process"/>
    <property type="evidence" value="ECO:0007669"/>
    <property type="project" value="InterPro"/>
</dbReference>
<dbReference type="PIRSF" id="PIRSF015617">
    <property type="entry name" value="Adensltrnsf_CobA"/>
    <property type="match status" value="1"/>
</dbReference>
<evidence type="ECO:0000313" key="2">
    <source>
        <dbReference type="Proteomes" id="UP000184386"/>
    </source>
</evidence>
<protein>
    <submittedName>
        <fullName evidence="1">Cob(I)alamin adenosyltransferase</fullName>
    </submittedName>
</protein>
<name>A0A1M6V5M2_9FIRM</name>
<dbReference type="PANTHER" id="PTHR46638:SF1">
    <property type="entry name" value="CORRINOID ADENOSYLTRANSFERASE"/>
    <property type="match status" value="1"/>
</dbReference>
<reference evidence="1 2" key="1">
    <citation type="submission" date="2016-11" db="EMBL/GenBank/DDBJ databases">
        <authorList>
            <person name="Jaros S."/>
            <person name="Januszkiewicz K."/>
            <person name="Wedrychowicz H."/>
        </authorList>
    </citation>
    <scope>NUCLEOTIDE SEQUENCE [LARGE SCALE GENOMIC DNA]</scope>
    <source>
        <strain evidence="1 2">DSM 15929</strain>
    </source>
</reference>
<dbReference type="InterPro" id="IPR003724">
    <property type="entry name" value="CblAdoTrfase_CobA"/>
</dbReference>
<sequence length="175" mass="20044">MNKGLTHVYCGDGKGKTTAAAGLSIRAAGSGMKVVFLQFLKATESGEIEILRSLDNITVIRNEKNYGFFNRMTEEDKLAITKLHNDNLKSAWELVEREHYDMLVLDEVCAAYNYNLIDRQLVEKLIKEKRDNLELVLTGRDPAPVFLEYADYVSEIKKIKHPYDRKIIARKGIEY</sequence>
<gene>
    <name evidence="1" type="ORF">SAMN02745136_03292</name>
</gene>
<dbReference type="Proteomes" id="UP000184386">
    <property type="component" value="Unassembled WGS sequence"/>
</dbReference>
<dbReference type="AlphaFoldDB" id="A0A1M6V5M2"/>
<dbReference type="STRING" id="1121322.SAMN02745136_03292"/>
<keyword evidence="1" id="KW-0808">Transferase</keyword>
<organism evidence="1 2">
    <name type="scientific">Anaerocolumna jejuensis DSM 15929</name>
    <dbReference type="NCBI Taxonomy" id="1121322"/>
    <lineage>
        <taxon>Bacteria</taxon>
        <taxon>Bacillati</taxon>
        <taxon>Bacillota</taxon>
        <taxon>Clostridia</taxon>
        <taxon>Lachnospirales</taxon>
        <taxon>Lachnospiraceae</taxon>
        <taxon>Anaerocolumna</taxon>
    </lineage>
</organism>
<dbReference type="Gene3D" id="3.40.50.300">
    <property type="entry name" value="P-loop containing nucleotide triphosphate hydrolases"/>
    <property type="match status" value="1"/>
</dbReference>
<evidence type="ECO:0000313" key="1">
    <source>
        <dbReference type="EMBL" id="SHK76792.1"/>
    </source>
</evidence>
<dbReference type="RefSeq" id="WP_073277905.1">
    <property type="nucleotide sequence ID" value="NZ_FRAC01000017.1"/>
</dbReference>
<dbReference type="GO" id="GO:0008817">
    <property type="term" value="F:corrinoid adenosyltransferase activity"/>
    <property type="evidence" value="ECO:0007669"/>
    <property type="project" value="InterPro"/>
</dbReference>
<accession>A0A1M6V5M2</accession>
<dbReference type="PANTHER" id="PTHR46638">
    <property type="entry name" value="CORRINOID ADENOSYLTRANSFERASE"/>
    <property type="match status" value="1"/>
</dbReference>
<dbReference type="InterPro" id="IPR027417">
    <property type="entry name" value="P-loop_NTPase"/>
</dbReference>
<keyword evidence="2" id="KW-1185">Reference proteome</keyword>
<dbReference type="SUPFAM" id="SSF52540">
    <property type="entry name" value="P-loop containing nucleoside triphosphate hydrolases"/>
    <property type="match status" value="1"/>
</dbReference>